<evidence type="ECO:0000256" key="2">
    <source>
        <dbReference type="ARBA" id="ARBA00010617"/>
    </source>
</evidence>
<dbReference type="InterPro" id="IPR050665">
    <property type="entry name" value="Cytochrome_P450_Monooxygen"/>
</dbReference>
<evidence type="ECO:0000256" key="1">
    <source>
        <dbReference type="ARBA" id="ARBA00004370"/>
    </source>
</evidence>
<dbReference type="GO" id="GO:0016020">
    <property type="term" value="C:membrane"/>
    <property type="evidence" value="ECO:0007669"/>
    <property type="project" value="UniProtKB-SubCell"/>
</dbReference>
<keyword evidence="7" id="KW-0560">Oxidoreductase</keyword>
<dbReference type="AlphaFoldDB" id="A0A6P6UWE6"/>
<sequence>MCAMCKFLPAYDNRMSWAILKKIRNAIRMIINEESKINQNSKSLISLFASEGLPVEKKIMDECQTFYIAGKETIAILLACAILLLALHQDWQDRAREEVFRLTMIVNEALRLYPPVPFLMRHAAENDQVGKVRRSSWYTILLGPRDSAHLLGKL</sequence>
<dbReference type="GO" id="GO:0004497">
    <property type="term" value="F:monooxygenase activity"/>
    <property type="evidence" value="ECO:0007669"/>
    <property type="project" value="UniProtKB-KW"/>
</dbReference>
<evidence type="ECO:0000256" key="4">
    <source>
        <dbReference type="ARBA" id="ARBA00022692"/>
    </source>
</evidence>
<reference evidence="11" key="1">
    <citation type="journal article" date="2025" name="Foods">
        <title>Unveiling the Microbial Signatures of Arabica Coffee Cherries: Insights into Ripeness Specific Diversity, Functional Traits, and Implications for Quality and Safety.</title>
        <authorList>
            <consortium name="RefSeq"/>
            <person name="Tenea G.N."/>
            <person name="Cifuentes V."/>
            <person name="Reyes P."/>
            <person name="Cevallos-Vallejos M."/>
        </authorList>
    </citation>
    <scope>NUCLEOTIDE SEQUENCE [LARGE SCALE GENOMIC DNA]</scope>
</reference>
<gene>
    <name evidence="12" type="primary">LOC113714971</name>
</gene>
<evidence type="ECO:0000313" key="11">
    <source>
        <dbReference type="Proteomes" id="UP001652660"/>
    </source>
</evidence>
<dbReference type="GeneID" id="113714971"/>
<dbReference type="SUPFAM" id="SSF48264">
    <property type="entry name" value="Cytochrome P450"/>
    <property type="match status" value="1"/>
</dbReference>
<dbReference type="RefSeq" id="XP_027094915.1">
    <property type="nucleotide sequence ID" value="XM_027239114.1"/>
</dbReference>
<reference evidence="12" key="2">
    <citation type="submission" date="2025-08" db="UniProtKB">
        <authorList>
            <consortium name="RefSeq"/>
        </authorList>
    </citation>
    <scope>IDENTIFICATION</scope>
    <source>
        <tissue evidence="12">Leaves</tissue>
    </source>
</reference>
<dbReference type="InterPro" id="IPR036396">
    <property type="entry name" value="Cyt_P450_sf"/>
</dbReference>
<keyword evidence="6" id="KW-1133">Transmembrane helix</keyword>
<dbReference type="OrthoDB" id="1470350at2759"/>
<proteinExistence type="inferred from homology"/>
<keyword evidence="3" id="KW-0349">Heme</keyword>
<accession>A0A6P6UWE6</accession>
<dbReference type="GO" id="GO:0016705">
    <property type="term" value="F:oxidoreductase activity, acting on paired donors, with incorporation or reduction of molecular oxygen"/>
    <property type="evidence" value="ECO:0007669"/>
    <property type="project" value="InterPro"/>
</dbReference>
<dbReference type="Pfam" id="PF00067">
    <property type="entry name" value="p450"/>
    <property type="match status" value="1"/>
</dbReference>
<evidence type="ECO:0000256" key="10">
    <source>
        <dbReference type="ARBA" id="ARBA00023136"/>
    </source>
</evidence>
<evidence type="ECO:0000256" key="5">
    <source>
        <dbReference type="ARBA" id="ARBA00022723"/>
    </source>
</evidence>
<name>A0A6P6UWE6_COFAR</name>
<keyword evidence="11" id="KW-1185">Reference proteome</keyword>
<comment type="subcellular location">
    <subcellularLocation>
        <location evidence="1">Membrane</location>
    </subcellularLocation>
</comment>
<keyword evidence="8" id="KW-0408">Iron</keyword>
<comment type="similarity">
    <text evidence="2">Belongs to the cytochrome P450 family.</text>
</comment>
<dbReference type="GO" id="GO:0020037">
    <property type="term" value="F:heme binding"/>
    <property type="evidence" value="ECO:0007669"/>
    <property type="project" value="InterPro"/>
</dbReference>
<evidence type="ECO:0000256" key="8">
    <source>
        <dbReference type="ARBA" id="ARBA00023004"/>
    </source>
</evidence>
<keyword evidence="5" id="KW-0479">Metal-binding</keyword>
<keyword evidence="4" id="KW-0812">Transmembrane</keyword>
<evidence type="ECO:0000313" key="12">
    <source>
        <dbReference type="RefSeq" id="XP_027094915.1"/>
    </source>
</evidence>
<evidence type="ECO:0000256" key="9">
    <source>
        <dbReference type="ARBA" id="ARBA00023033"/>
    </source>
</evidence>
<dbReference type="Proteomes" id="UP001652660">
    <property type="component" value="Chromosome 10c"/>
</dbReference>
<evidence type="ECO:0000256" key="7">
    <source>
        <dbReference type="ARBA" id="ARBA00023002"/>
    </source>
</evidence>
<keyword evidence="9" id="KW-0503">Monooxygenase</keyword>
<evidence type="ECO:0000256" key="6">
    <source>
        <dbReference type="ARBA" id="ARBA00022989"/>
    </source>
</evidence>
<evidence type="ECO:0000256" key="3">
    <source>
        <dbReference type="ARBA" id="ARBA00022617"/>
    </source>
</evidence>
<organism evidence="11 12">
    <name type="scientific">Coffea arabica</name>
    <name type="common">Arabian coffee</name>
    <dbReference type="NCBI Taxonomy" id="13443"/>
    <lineage>
        <taxon>Eukaryota</taxon>
        <taxon>Viridiplantae</taxon>
        <taxon>Streptophyta</taxon>
        <taxon>Embryophyta</taxon>
        <taxon>Tracheophyta</taxon>
        <taxon>Spermatophyta</taxon>
        <taxon>Magnoliopsida</taxon>
        <taxon>eudicotyledons</taxon>
        <taxon>Gunneridae</taxon>
        <taxon>Pentapetalae</taxon>
        <taxon>asterids</taxon>
        <taxon>lamiids</taxon>
        <taxon>Gentianales</taxon>
        <taxon>Rubiaceae</taxon>
        <taxon>Ixoroideae</taxon>
        <taxon>Gardenieae complex</taxon>
        <taxon>Bertiereae - Coffeeae clade</taxon>
        <taxon>Coffeeae</taxon>
        <taxon>Coffea</taxon>
    </lineage>
</organism>
<dbReference type="PANTHER" id="PTHR24282">
    <property type="entry name" value="CYTOCHROME P450 FAMILY MEMBER"/>
    <property type="match status" value="1"/>
</dbReference>
<dbReference type="GO" id="GO:0005506">
    <property type="term" value="F:iron ion binding"/>
    <property type="evidence" value="ECO:0007669"/>
    <property type="project" value="InterPro"/>
</dbReference>
<dbReference type="Gene3D" id="1.10.630.10">
    <property type="entry name" value="Cytochrome P450"/>
    <property type="match status" value="1"/>
</dbReference>
<keyword evidence="10" id="KW-0472">Membrane</keyword>
<protein>
    <submittedName>
        <fullName evidence="12">Cytochrome P450 734A6-like</fullName>
    </submittedName>
</protein>
<dbReference type="InterPro" id="IPR001128">
    <property type="entry name" value="Cyt_P450"/>
</dbReference>
<dbReference type="PANTHER" id="PTHR24282:SF211">
    <property type="entry name" value="CYTOCHROME P450-RELATED"/>
    <property type="match status" value="1"/>
</dbReference>